<evidence type="ECO:0000259" key="6">
    <source>
        <dbReference type="Pfam" id="PF05154"/>
    </source>
</evidence>
<proteinExistence type="predicted"/>
<evidence type="ECO:0000256" key="4">
    <source>
        <dbReference type="ARBA" id="ARBA00023136"/>
    </source>
</evidence>
<comment type="subcellular location">
    <subcellularLocation>
        <location evidence="1">Membrane</location>
        <topology evidence="1">Multi-pass membrane protein</topology>
    </subcellularLocation>
</comment>
<dbReference type="AlphaFoldDB" id="A0A931FYX4"/>
<reference evidence="7" key="1">
    <citation type="submission" date="2020-11" db="EMBL/GenBank/DDBJ databases">
        <title>Isolation and identification of active actinomycetes.</title>
        <authorList>
            <person name="Sun X."/>
        </authorList>
    </citation>
    <scope>NUCLEOTIDE SEQUENCE</scope>
    <source>
        <strain evidence="7">NEAU-A11</strain>
    </source>
</reference>
<feature type="domain" description="TM2" evidence="6">
    <location>
        <begin position="24"/>
        <end position="71"/>
    </location>
</feature>
<evidence type="ECO:0000256" key="1">
    <source>
        <dbReference type="ARBA" id="ARBA00004141"/>
    </source>
</evidence>
<keyword evidence="4 5" id="KW-0472">Membrane</keyword>
<name>A0A931FYX4_9ACTN</name>
<comment type="caution">
    <text evidence="7">The sequence shown here is derived from an EMBL/GenBank/DDBJ whole genome shotgun (WGS) entry which is preliminary data.</text>
</comment>
<dbReference type="EMBL" id="JADQTO010000010">
    <property type="protein sequence ID" value="MBG0564105.1"/>
    <property type="molecule type" value="Genomic_DNA"/>
</dbReference>
<organism evidence="7 8">
    <name type="scientific">Actinoplanes aureus</name>
    <dbReference type="NCBI Taxonomy" id="2792083"/>
    <lineage>
        <taxon>Bacteria</taxon>
        <taxon>Bacillati</taxon>
        <taxon>Actinomycetota</taxon>
        <taxon>Actinomycetes</taxon>
        <taxon>Micromonosporales</taxon>
        <taxon>Micromonosporaceae</taxon>
        <taxon>Actinoplanes</taxon>
    </lineage>
</organism>
<evidence type="ECO:0000256" key="3">
    <source>
        <dbReference type="ARBA" id="ARBA00022989"/>
    </source>
</evidence>
<dbReference type="InterPro" id="IPR050932">
    <property type="entry name" value="TM2D1-3-like"/>
</dbReference>
<evidence type="ECO:0000256" key="2">
    <source>
        <dbReference type="ARBA" id="ARBA00022692"/>
    </source>
</evidence>
<evidence type="ECO:0000313" key="8">
    <source>
        <dbReference type="Proteomes" id="UP000598146"/>
    </source>
</evidence>
<dbReference type="Pfam" id="PF05154">
    <property type="entry name" value="TM2"/>
    <property type="match status" value="1"/>
</dbReference>
<protein>
    <submittedName>
        <fullName evidence="7">TM2 domain-containing protein</fullName>
    </submittedName>
</protein>
<dbReference type="PANTHER" id="PTHR21016">
    <property type="entry name" value="BETA-AMYLOID BINDING PROTEIN-RELATED"/>
    <property type="match status" value="1"/>
</dbReference>
<evidence type="ECO:0000256" key="5">
    <source>
        <dbReference type="SAM" id="Phobius"/>
    </source>
</evidence>
<dbReference type="Proteomes" id="UP000598146">
    <property type="component" value="Unassembled WGS sequence"/>
</dbReference>
<dbReference type="GO" id="GO:0016020">
    <property type="term" value="C:membrane"/>
    <property type="evidence" value="ECO:0007669"/>
    <property type="project" value="UniProtKB-SubCell"/>
</dbReference>
<accession>A0A931FYX4</accession>
<sequence length="117" mass="12725">MSSEPGTALKYQVLRAEFEYESVKKDPSVAYALWCVTGVLGGHRFYLGDTGRSVAMLFTLGGLGVWTLIDGLLVGRRVRAVNRSRRAEIMARYGIVDASEQPPDSCHGPQLPGHTAS</sequence>
<gene>
    <name evidence="7" type="ORF">I4J89_21920</name>
</gene>
<keyword evidence="2 5" id="KW-0812">Transmembrane</keyword>
<keyword evidence="3 5" id="KW-1133">Transmembrane helix</keyword>
<dbReference type="PANTHER" id="PTHR21016:SF25">
    <property type="entry name" value="TM2 DOMAIN-CONTAINING PROTEIN DDB_G0277895-RELATED"/>
    <property type="match status" value="1"/>
</dbReference>
<evidence type="ECO:0000313" key="7">
    <source>
        <dbReference type="EMBL" id="MBG0564105.1"/>
    </source>
</evidence>
<dbReference type="InterPro" id="IPR007829">
    <property type="entry name" value="TM2"/>
</dbReference>
<dbReference type="RefSeq" id="WP_196415894.1">
    <property type="nucleotide sequence ID" value="NZ_JADQTO010000010.1"/>
</dbReference>
<feature type="transmembrane region" description="Helical" evidence="5">
    <location>
        <begin position="53"/>
        <end position="75"/>
    </location>
</feature>
<keyword evidence="8" id="KW-1185">Reference proteome</keyword>